<dbReference type="AlphaFoldDB" id="A0A0P0XBY4"/>
<gene>
    <name evidence="2" type="ordered locus">Os08g0153700</name>
    <name evidence="2" type="ORF">OSNPB_080153700</name>
</gene>
<reference evidence="2 3" key="3">
    <citation type="journal article" date="2013" name="Rice">
        <title>Improvement of the Oryza sativa Nipponbare reference genome using next generation sequence and optical map data.</title>
        <authorList>
            <person name="Kawahara Y."/>
            <person name="de la Bastide M."/>
            <person name="Hamilton J.P."/>
            <person name="Kanamori H."/>
            <person name="McCombie W.R."/>
            <person name="Ouyang S."/>
            <person name="Schwartz D.C."/>
            <person name="Tanaka T."/>
            <person name="Wu J."/>
            <person name="Zhou S."/>
            <person name="Childs K.L."/>
            <person name="Davidson R.M."/>
            <person name="Lin H."/>
            <person name="Quesada-Ocampo L."/>
            <person name="Vaillancourt B."/>
            <person name="Sakai H."/>
            <person name="Lee S.S."/>
            <person name="Kim J."/>
            <person name="Numa H."/>
            <person name="Itoh T."/>
            <person name="Buell C.R."/>
            <person name="Matsumoto T."/>
        </authorList>
    </citation>
    <scope>NUCLEOTIDE SEQUENCE [LARGE SCALE GENOMIC DNA]</scope>
    <source>
        <strain evidence="3">cv. Nipponbare</strain>
    </source>
</reference>
<dbReference type="PaxDb" id="39947-A0A0P0XBY4"/>
<dbReference type="Gramene" id="Os08t0153700-00">
    <property type="protein sequence ID" value="Os08t0153700-00"/>
    <property type="gene ID" value="Os08g0153700"/>
</dbReference>
<proteinExistence type="predicted"/>
<organism evidence="2 3">
    <name type="scientific">Oryza sativa subsp. japonica</name>
    <name type="common">Rice</name>
    <dbReference type="NCBI Taxonomy" id="39947"/>
    <lineage>
        <taxon>Eukaryota</taxon>
        <taxon>Viridiplantae</taxon>
        <taxon>Streptophyta</taxon>
        <taxon>Embryophyta</taxon>
        <taxon>Tracheophyta</taxon>
        <taxon>Spermatophyta</taxon>
        <taxon>Magnoliopsida</taxon>
        <taxon>Liliopsida</taxon>
        <taxon>Poales</taxon>
        <taxon>Poaceae</taxon>
        <taxon>BOP clade</taxon>
        <taxon>Oryzoideae</taxon>
        <taxon>Oryzeae</taxon>
        <taxon>Oryzinae</taxon>
        <taxon>Oryza</taxon>
        <taxon>Oryza sativa</taxon>
    </lineage>
</organism>
<keyword evidence="1" id="KW-0812">Transmembrane</keyword>
<accession>A0A0P0XBY4</accession>
<evidence type="ECO:0000313" key="3">
    <source>
        <dbReference type="Proteomes" id="UP000059680"/>
    </source>
</evidence>
<protein>
    <submittedName>
        <fullName evidence="2">Os08g0153700 protein</fullName>
    </submittedName>
</protein>
<reference evidence="3" key="1">
    <citation type="journal article" date="2005" name="Nature">
        <title>The map-based sequence of the rice genome.</title>
        <authorList>
            <consortium name="International rice genome sequencing project (IRGSP)"/>
            <person name="Matsumoto T."/>
            <person name="Wu J."/>
            <person name="Kanamori H."/>
            <person name="Katayose Y."/>
            <person name="Fujisawa M."/>
            <person name="Namiki N."/>
            <person name="Mizuno H."/>
            <person name="Yamamoto K."/>
            <person name="Antonio B.A."/>
            <person name="Baba T."/>
            <person name="Sakata K."/>
            <person name="Nagamura Y."/>
            <person name="Aoki H."/>
            <person name="Arikawa K."/>
            <person name="Arita K."/>
            <person name="Bito T."/>
            <person name="Chiden Y."/>
            <person name="Fujitsuka N."/>
            <person name="Fukunaka R."/>
            <person name="Hamada M."/>
            <person name="Harada C."/>
            <person name="Hayashi A."/>
            <person name="Hijishita S."/>
            <person name="Honda M."/>
            <person name="Hosokawa S."/>
            <person name="Ichikawa Y."/>
            <person name="Idonuma A."/>
            <person name="Iijima M."/>
            <person name="Ikeda M."/>
            <person name="Ikeno M."/>
            <person name="Ito K."/>
            <person name="Ito S."/>
            <person name="Ito T."/>
            <person name="Ito Y."/>
            <person name="Ito Y."/>
            <person name="Iwabuchi A."/>
            <person name="Kamiya K."/>
            <person name="Karasawa W."/>
            <person name="Kurita K."/>
            <person name="Katagiri S."/>
            <person name="Kikuta A."/>
            <person name="Kobayashi H."/>
            <person name="Kobayashi N."/>
            <person name="Machita K."/>
            <person name="Maehara T."/>
            <person name="Masukawa M."/>
            <person name="Mizubayashi T."/>
            <person name="Mukai Y."/>
            <person name="Nagasaki H."/>
            <person name="Nagata Y."/>
            <person name="Naito S."/>
            <person name="Nakashima M."/>
            <person name="Nakama Y."/>
            <person name="Nakamichi Y."/>
            <person name="Nakamura M."/>
            <person name="Meguro A."/>
            <person name="Negishi M."/>
            <person name="Ohta I."/>
            <person name="Ohta T."/>
            <person name="Okamoto M."/>
            <person name="Ono N."/>
            <person name="Saji S."/>
            <person name="Sakaguchi M."/>
            <person name="Sakai K."/>
            <person name="Shibata M."/>
            <person name="Shimokawa T."/>
            <person name="Song J."/>
            <person name="Takazaki Y."/>
            <person name="Terasawa K."/>
            <person name="Tsugane M."/>
            <person name="Tsuji K."/>
            <person name="Ueda S."/>
            <person name="Waki K."/>
            <person name="Yamagata H."/>
            <person name="Yamamoto M."/>
            <person name="Yamamoto S."/>
            <person name="Yamane H."/>
            <person name="Yoshiki S."/>
            <person name="Yoshihara R."/>
            <person name="Yukawa K."/>
            <person name="Zhong H."/>
            <person name="Yano M."/>
            <person name="Yuan Q."/>
            <person name="Ouyang S."/>
            <person name="Liu J."/>
            <person name="Jones K.M."/>
            <person name="Gansberger K."/>
            <person name="Moffat K."/>
            <person name="Hill J."/>
            <person name="Bera J."/>
            <person name="Fadrosh D."/>
            <person name="Jin S."/>
            <person name="Johri S."/>
            <person name="Kim M."/>
            <person name="Overton L."/>
            <person name="Reardon M."/>
            <person name="Tsitrin T."/>
            <person name="Vuong H."/>
            <person name="Weaver B."/>
            <person name="Ciecko A."/>
            <person name="Tallon L."/>
            <person name="Jackson J."/>
            <person name="Pai G."/>
            <person name="Aken S.V."/>
            <person name="Utterback T."/>
            <person name="Reidmuller S."/>
            <person name="Feldblyum T."/>
            <person name="Hsiao J."/>
            <person name="Zismann V."/>
            <person name="Iobst S."/>
            <person name="de Vazeille A.R."/>
            <person name="Buell C.R."/>
            <person name="Ying K."/>
            <person name="Li Y."/>
            <person name="Lu T."/>
            <person name="Huang Y."/>
            <person name="Zhao Q."/>
            <person name="Feng Q."/>
            <person name="Zhang L."/>
            <person name="Zhu J."/>
            <person name="Weng Q."/>
            <person name="Mu J."/>
            <person name="Lu Y."/>
            <person name="Fan D."/>
            <person name="Liu Y."/>
            <person name="Guan J."/>
            <person name="Zhang Y."/>
            <person name="Yu S."/>
            <person name="Liu X."/>
            <person name="Zhang Y."/>
            <person name="Hong G."/>
            <person name="Han B."/>
            <person name="Choisne N."/>
            <person name="Demange N."/>
            <person name="Orjeda G."/>
            <person name="Samain S."/>
            <person name="Cattolico L."/>
            <person name="Pelletier E."/>
            <person name="Couloux A."/>
            <person name="Segurens B."/>
            <person name="Wincker P."/>
            <person name="D'Hont A."/>
            <person name="Scarpelli C."/>
            <person name="Weissenbach J."/>
            <person name="Salanoubat M."/>
            <person name="Quetier F."/>
            <person name="Yu Y."/>
            <person name="Kim H.R."/>
            <person name="Rambo T."/>
            <person name="Currie J."/>
            <person name="Collura K."/>
            <person name="Luo M."/>
            <person name="Yang T."/>
            <person name="Ammiraju J.S.S."/>
            <person name="Engler F."/>
            <person name="Soderlund C."/>
            <person name="Wing R.A."/>
            <person name="Palmer L.E."/>
            <person name="de la Bastide M."/>
            <person name="Spiegel L."/>
            <person name="Nascimento L."/>
            <person name="Zutavern T."/>
            <person name="O'Shaughnessy A."/>
            <person name="Dike S."/>
            <person name="Dedhia N."/>
            <person name="Preston R."/>
            <person name="Balija V."/>
            <person name="McCombie W.R."/>
            <person name="Chow T."/>
            <person name="Chen H."/>
            <person name="Chung M."/>
            <person name="Chen C."/>
            <person name="Shaw J."/>
            <person name="Wu H."/>
            <person name="Hsiao K."/>
            <person name="Chao Y."/>
            <person name="Chu M."/>
            <person name="Cheng C."/>
            <person name="Hour A."/>
            <person name="Lee P."/>
            <person name="Lin S."/>
            <person name="Lin Y."/>
            <person name="Liou J."/>
            <person name="Liu S."/>
            <person name="Hsing Y."/>
            <person name="Raghuvanshi S."/>
            <person name="Mohanty A."/>
            <person name="Bharti A.K."/>
            <person name="Gaur A."/>
            <person name="Gupta V."/>
            <person name="Kumar D."/>
            <person name="Ravi V."/>
            <person name="Vij S."/>
            <person name="Kapur A."/>
            <person name="Khurana P."/>
            <person name="Khurana P."/>
            <person name="Khurana J.P."/>
            <person name="Tyagi A.K."/>
            <person name="Gaikwad K."/>
            <person name="Singh A."/>
            <person name="Dalal V."/>
            <person name="Srivastava S."/>
            <person name="Dixit A."/>
            <person name="Pal A.K."/>
            <person name="Ghazi I.A."/>
            <person name="Yadav M."/>
            <person name="Pandit A."/>
            <person name="Bhargava A."/>
            <person name="Sureshbabu K."/>
            <person name="Batra K."/>
            <person name="Sharma T.R."/>
            <person name="Mohapatra T."/>
            <person name="Singh N.K."/>
            <person name="Messing J."/>
            <person name="Nelson A.B."/>
            <person name="Fuks G."/>
            <person name="Kavchok S."/>
            <person name="Keizer G."/>
            <person name="Linton E."/>
            <person name="Llaca V."/>
            <person name="Song R."/>
            <person name="Tanyolac B."/>
            <person name="Young S."/>
            <person name="Ho-Il K."/>
            <person name="Hahn J.H."/>
            <person name="Sangsakoo G."/>
            <person name="Vanavichit A."/>
            <person name="de Mattos Luiz.A.T."/>
            <person name="Zimmer P.D."/>
            <person name="Malone G."/>
            <person name="Dellagostin O."/>
            <person name="de Oliveira A.C."/>
            <person name="Bevan M."/>
            <person name="Bancroft I."/>
            <person name="Minx P."/>
            <person name="Cordum H."/>
            <person name="Wilson R."/>
            <person name="Cheng Z."/>
            <person name="Jin W."/>
            <person name="Jiang J."/>
            <person name="Leong S.A."/>
            <person name="Iwama H."/>
            <person name="Gojobori T."/>
            <person name="Itoh T."/>
            <person name="Niimura Y."/>
            <person name="Fujii Y."/>
            <person name="Habara T."/>
            <person name="Sakai H."/>
            <person name="Sato Y."/>
            <person name="Wilson G."/>
            <person name="Kumar K."/>
            <person name="McCouch S."/>
            <person name="Juretic N."/>
            <person name="Hoen D."/>
            <person name="Wright S."/>
            <person name="Bruskiewich R."/>
            <person name="Bureau T."/>
            <person name="Miyao A."/>
            <person name="Hirochika H."/>
            <person name="Nishikawa T."/>
            <person name="Kadowaki K."/>
            <person name="Sugiura M."/>
            <person name="Burr B."/>
            <person name="Sasaki T."/>
        </authorList>
    </citation>
    <scope>NUCLEOTIDE SEQUENCE [LARGE SCALE GENOMIC DNA]</scope>
    <source>
        <strain evidence="3">cv. Nipponbare</strain>
    </source>
</reference>
<keyword evidence="1" id="KW-1133">Transmembrane helix</keyword>
<feature type="transmembrane region" description="Helical" evidence="1">
    <location>
        <begin position="30"/>
        <end position="54"/>
    </location>
</feature>
<reference evidence="2 3" key="2">
    <citation type="journal article" date="2013" name="Plant Cell Physiol.">
        <title>Rice Annotation Project Database (RAP-DB): an integrative and interactive database for rice genomics.</title>
        <authorList>
            <person name="Sakai H."/>
            <person name="Lee S.S."/>
            <person name="Tanaka T."/>
            <person name="Numa H."/>
            <person name="Kim J."/>
            <person name="Kawahara Y."/>
            <person name="Wakimoto H."/>
            <person name="Yang C.C."/>
            <person name="Iwamoto M."/>
            <person name="Abe T."/>
            <person name="Yamada Y."/>
            <person name="Muto A."/>
            <person name="Inokuchi H."/>
            <person name="Ikemura T."/>
            <person name="Matsumoto T."/>
            <person name="Sasaki T."/>
            <person name="Itoh T."/>
        </authorList>
    </citation>
    <scope>NUCLEOTIDE SEQUENCE [LARGE SCALE GENOMIC DNA]</scope>
    <source>
        <strain evidence="3">cv. Nipponbare</strain>
    </source>
</reference>
<evidence type="ECO:0000256" key="1">
    <source>
        <dbReference type="SAM" id="Phobius"/>
    </source>
</evidence>
<sequence>MHHTLNLYPAIPRCFHNCIILHPPPYSRDIIPLICASIDICKLYIGTCALWILFNQFSSRKLSKLQVLINSTSSQ</sequence>
<dbReference type="InParanoid" id="A0A0P0XBY4"/>
<name>A0A0P0XBY4_ORYSJ</name>
<dbReference type="Proteomes" id="UP000059680">
    <property type="component" value="Chromosome 8"/>
</dbReference>
<evidence type="ECO:0000313" key="2">
    <source>
        <dbReference type="EMBL" id="BAT03864.1"/>
    </source>
</evidence>
<keyword evidence="3" id="KW-1185">Reference proteome</keyword>
<keyword evidence="1" id="KW-0472">Membrane</keyword>
<dbReference type="EMBL" id="AP014964">
    <property type="protein sequence ID" value="BAT03864.1"/>
    <property type="molecule type" value="Genomic_DNA"/>
</dbReference>